<feature type="region of interest" description="Disordered" evidence="2">
    <location>
        <begin position="466"/>
        <end position="485"/>
    </location>
</feature>
<dbReference type="GO" id="GO:0006325">
    <property type="term" value="P:chromatin organization"/>
    <property type="evidence" value="ECO:0007669"/>
    <property type="project" value="UniProtKB-ARBA"/>
</dbReference>
<feature type="region of interest" description="Disordered" evidence="2">
    <location>
        <begin position="728"/>
        <end position="897"/>
    </location>
</feature>
<feature type="compositionally biased region" description="Polar residues" evidence="2">
    <location>
        <begin position="844"/>
        <end position="853"/>
    </location>
</feature>
<evidence type="ECO:0000313" key="4">
    <source>
        <dbReference type="EMBL" id="KAK3320542.1"/>
    </source>
</evidence>
<name>A0AAE0I8L8_9PEZI</name>
<dbReference type="Proteomes" id="UP001286456">
    <property type="component" value="Unassembled WGS sequence"/>
</dbReference>
<feature type="compositionally biased region" description="Polar residues" evidence="2">
    <location>
        <begin position="687"/>
        <end position="698"/>
    </location>
</feature>
<sequence>MPPPRESVLVILPRSDLSRTPVEIGVGIGIGIGIGIDTTTAIDIVAPIHLLQRRDSPLDPWRGGSRGMNTTTPTSYTPLESLLLFRGIASYGLDAPAFVHISENLRHNALIGNAPTFDAARLTPESLQALFLHLLWEELRADSASPSRPDGGLSPTTKKRRLQPPPIPTLKEARQHVGQIESVHRKLQDAYIRQVLREIQQLEHQYDQVKGEIEELEEAGKGKDGDDAYASRAPNGTQDLAVKRDPGRLTNGTAPSPRSSAKPPAQLPPQQPPQQPAQQPLQVPARTAPRASPVPPPTLPTIHQQGPLPPQDIRNGPSSSRQGPPTEQPSTPSTTPAVGQPQAGGSPQIGGQTTLSLPVVKPQEAPSTPQVLQPPQGVPSFQALPKSPTPQSLPEGLQRPEGVRQLSHSNRVRLQHNPFNCLHCLSRPLKPSRSLKPPKPLNHLNHLNLPSLHNLLNLLSLSRRPVRPRYPNSLRRSSTLRRPNPPRRFNCLQALNHLSLLRLLNSPTCHIRSAPRSMSHIPLHGRSSRRPASHCPSKYSPLRKTLANMHHLLYNPHQLDRHRKLASARGPDHLTNRPIYIMAILILLQCGLRQFNRLSLTQVSFLHGLAMALLRRNKRNHCSSNNRLSRPHQHMTSWFPQPPLLRRRLQDQMLRQDTALRPSIKSGPAIPAPQTPAVLFPPRLASGSGTKWGLSTPSTPKPGPETRAGYDYIPSPVFEPLSPVLLPAVVPPSTPRDDSKASLQPPAQQAEVSSSKRKLGRPRIPQRAQEAVSPTPPAASSREAPAAPPQETETPAFQAEKAVSVEPEAPAEPPAAPVEEAPQLTKDIVLTKVKDEVTTPQPPTETGDTTADESITGRRQLKRRAKRKREESSPTPAETPVDGQMPPLPAMLPKQPTVPNGVMWTRAFNKVSGSAMEQIVHHRSANMFAAPIRDKDAPGYDKVILQPQDLKSIRAAINHGNRAAAQLAAALPGGDPGTSSVRLPLSEELVPPKGIINSWQLDRELAHMFANAIMYNPEHLYGLPLEFEQATEDARLAQLAGEEQLAEHEDHLLGYKVDEFGVVNDARAMFHEVDKLLTELRSAEIQRGSGPNPLMGTSTRQTSVTGGGMGEYSFTMRDEAGSAVDDADDQTATEAEAVGNASKRRRTARG</sequence>
<comment type="caution">
    <text evidence="4">The sequence shown here is derived from an EMBL/GenBank/DDBJ whole genome shotgun (WGS) entry which is preliminary data.</text>
</comment>
<evidence type="ECO:0000313" key="5">
    <source>
        <dbReference type="Proteomes" id="UP001286456"/>
    </source>
</evidence>
<dbReference type="InterPro" id="IPR001487">
    <property type="entry name" value="Bromodomain"/>
</dbReference>
<dbReference type="Gene3D" id="1.20.920.10">
    <property type="entry name" value="Bromodomain-like"/>
    <property type="match status" value="1"/>
</dbReference>
<feature type="compositionally biased region" description="Pro residues" evidence="2">
    <location>
        <begin position="265"/>
        <end position="275"/>
    </location>
</feature>
<reference evidence="4" key="2">
    <citation type="submission" date="2023-06" db="EMBL/GenBank/DDBJ databases">
        <authorList>
            <consortium name="Lawrence Berkeley National Laboratory"/>
            <person name="Haridas S."/>
            <person name="Hensen N."/>
            <person name="Bonometti L."/>
            <person name="Westerberg I."/>
            <person name="Brannstrom I.O."/>
            <person name="Guillou S."/>
            <person name="Cros-Aarteil S."/>
            <person name="Calhoun S."/>
            <person name="Kuo A."/>
            <person name="Mondo S."/>
            <person name="Pangilinan J."/>
            <person name="Riley R."/>
            <person name="Labutti K."/>
            <person name="Andreopoulos B."/>
            <person name="Lipzen A."/>
            <person name="Chen C."/>
            <person name="Yanf M."/>
            <person name="Daum C."/>
            <person name="Ng V."/>
            <person name="Clum A."/>
            <person name="Steindorff A."/>
            <person name="Ohm R."/>
            <person name="Martin F."/>
            <person name="Silar P."/>
            <person name="Natvig D."/>
            <person name="Lalanne C."/>
            <person name="Gautier V."/>
            <person name="Ament-Velasquez S.L."/>
            <person name="Kruys A."/>
            <person name="Hutchinson M.I."/>
            <person name="Powell A.J."/>
            <person name="Barry K."/>
            <person name="Miller A.N."/>
            <person name="Grigoriev I.V."/>
            <person name="Debuchy R."/>
            <person name="Gladieux P."/>
            <person name="Thoren M.H."/>
            <person name="Johannesson H."/>
        </authorList>
    </citation>
    <scope>NUCLEOTIDE SEQUENCE</scope>
    <source>
        <strain evidence="4">SMH4131-1</strain>
    </source>
</reference>
<dbReference type="GO" id="GO:0035267">
    <property type="term" value="C:NuA4 histone acetyltransferase complex"/>
    <property type="evidence" value="ECO:0007669"/>
    <property type="project" value="TreeGrafter"/>
</dbReference>
<organism evidence="4 5">
    <name type="scientific">Cercophora scortea</name>
    <dbReference type="NCBI Taxonomy" id="314031"/>
    <lineage>
        <taxon>Eukaryota</taxon>
        <taxon>Fungi</taxon>
        <taxon>Dikarya</taxon>
        <taxon>Ascomycota</taxon>
        <taxon>Pezizomycotina</taxon>
        <taxon>Sordariomycetes</taxon>
        <taxon>Sordariomycetidae</taxon>
        <taxon>Sordariales</taxon>
        <taxon>Lasiosphaeriaceae</taxon>
        <taxon>Cercophora</taxon>
    </lineage>
</organism>
<feature type="compositionally biased region" description="Polar residues" evidence="2">
    <location>
        <begin position="1095"/>
        <end position="1104"/>
    </location>
</feature>
<feature type="domain" description="Bromo" evidence="3">
    <location>
        <begin position="915"/>
        <end position="960"/>
    </location>
</feature>
<dbReference type="SUPFAM" id="SSF47370">
    <property type="entry name" value="Bromodomain"/>
    <property type="match status" value="1"/>
</dbReference>
<feature type="compositionally biased region" description="Polar residues" evidence="2">
    <location>
        <begin position="343"/>
        <end position="356"/>
    </location>
</feature>
<accession>A0AAE0I8L8</accession>
<protein>
    <recommendedName>
        <fullName evidence="3">Bromo domain-containing protein</fullName>
    </recommendedName>
</protein>
<feature type="region of interest" description="Disordered" evidence="2">
    <location>
        <begin position="218"/>
        <end position="397"/>
    </location>
</feature>
<dbReference type="PANTHER" id="PTHR15398">
    <property type="entry name" value="BROMODOMAIN-CONTAINING PROTEIN 8"/>
    <property type="match status" value="1"/>
</dbReference>
<feature type="compositionally biased region" description="Polar residues" evidence="2">
    <location>
        <begin position="741"/>
        <end position="753"/>
    </location>
</feature>
<feature type="region of interest" description="Disordered" evidence="2">
    <location>
        <begin position="661"/>
        <end position="710"/>
    </location>
</feature>
<dbReference type="Pfam" id="PF00439">
    <property type="entry name" value="Bromodomain"/>
    <property type="match status" value="1"/>
</dbReference>
<dbReference type="AlphaFoldDB" id="A0AAE0I8L8"/>
<dbReference type="EMBL" id="JAUEPO010000005">
    <property type="protein sequence ID" value="KAK3320542.1"/>
    <property type="molecule type" value="Genomic_DNA"/>
</dbReference>
<keyword evidence="5" id="KW-1185">Reference proteome</keyword>
<evidence type="ECO:0000256" key="2">
    <source>
        <dbReference type="SAM" id="MobiDB-lite"/>
    </source>
</evidence>
<evidence type="ECO:0000259" key="3">
    <source>
        <dbReference type="Pfam" id="PF00439"/>
    </source>
</evidence>
<evidence type="ECO:0000256" key="1">
    <source>
        <dbReference type="ARBA" id="ARBA00023117"/>
    </source>
</evidence>
<reference evidence="4" key="1">
    <citation type="journal article" date="2023" name="Mol. Phylogenet. Evol.">
        <title>Genome-scale phylogeny and comparative genomics of the fungal order Sordariales.</title>
        <authorList>
            <person name="Hensen N."/>
            <person name="Bonometti L."/>
            <person name="Westerberg I."/>
            <person name="Brannstrom I.O."/>
            <person name="Guillou S."/>
            <person name="Cros-Aarteil S."/>
            <person name="Calhoun S."/>
            <person name="Haridas S."/>
            <person name="Kuo A."/>
            <person name="Mondo S."/>
            <person name="Pangilinan J."/>
            <person name="Riley R."/>
            <person name="LaButti K."/>
            <person name="Andreopoulos B."/>
            <person name="Lipzen A."/>
            <person name="Chen C."/>
            <person name="Yan M."/>
            <person name="Daum C."/>
            <person name="Ng V."/>
            <person name="Clum A."/>
            <person name="Steindorff A."/>
            <person name="Ohm R.A."/>
            <person name="Martin F."/>
            <person name="Silar P."/>
            <person name="Natvig D.O."/>
            <person name="Lalanne C."/>
            <person name="Gautier V."/>
            <person name="Ament-Velasquez S.L."/>
            <person name="Kruys A."/>
            <person name="Hutchinson M.I."/>
            <person name="Powell A.J."/>
            <person name="Barry K."/>
            <person name="Miller A.N."/>
            <person name="Grigoriev I.V."/>
            <person name="Debuchy R."/>
            <person name="Gladieux P."/>
            <person name="Hiltunen Thoren M."/>
            <person name="Johannesson H."/>
        </authorList>
    </citation>
    <scope>NUCLEOTIDE SEQUENCE</scope>
    <source>
        <strain evidence="4">SMH4131-1</strain>
    </source>
</reference>
<keyword evidence="1" id="KW-0103">Bromodomain</keyword>
<feature type="region of interest" description="Disordered" evidence="2">
    <location>
        <begin position="1087"/>
        <end position="1106"/>
    </location>
</feature>
<feature type="compositionally biased region" description="Low complexity" evidence="2">
    <location>
        <begin position="254"/>
        <end position="264"/>
    </location>
</feature>
<dbReference type="PANTHER" id="PTHR15398:SF4">
    <property type="entry name" value="BROMODOMAIN-CONTAINING PROTEIN 8 ISOFORM X1"/>
    <property type="match status" value="1"/>
</dbReference>
<dbReference type="InterPro" id="IPR036427">
    <property type="entry name" value="Bromodomain-like_sf"/>
</dbReference>
<feature type="region of interest" description="Disordered" evidence="2">
    <location>
        <begin position="1111"/>
        <end position="1150"/>
    </location>
</feature>
<gene>
    <name evidence="4" type="ORF">B0T19DRAFT_477793</name>
</gene>
<feature type="compositionally biased region" description="Low complexity" evidence="2">
    <location>
        <begin position="324"/>
        <end position="336"/>
    </location>
</feature>
<feature type="compositionally biased region" description="Low complexity" evidence="2">
    <location>
        <begin position="778"/>
        <end position="808"/>
    </location>
</feature>
<feature type="region of interest" description="Disordered" evidence="2">
    <location>
        <begin position="143"/>
        <end position="177"/>
    </location>
</feature>
<proteinExistence type="predicted"/>